<proteinExistence type="predicted"/>
<reference evidence="1" key="2">
    <citation type="submission" date="2021-03" db="UniProtKB">
        <authorList>
            <consortium name="EnsemblPlants"/>
        </authorList>
    </citation>
    <scope>IDENTIFICATION</scope>
</reference>
<dbReference type="AlphaFoldDB" id="A0A803P5R5"/>
<dbReference type="EMBL" id="UZAU01000318">
    <property type="status" value="NOT_ANNOTATED_CDS"/>
    <property type="molecule type" value="Genomic_DNA"/>
</dbReference>
<dbReference type="Proteomes" id="UP000596661">
    <property type="component" value="Chromosome 3"/>
</dbReference>
<dbReference type="Gramene" id="evm.model.03.1556">
    <property type="protein sequence ID" value="cds.evm.model.03.1556"/>
    <property type="gene ID" value="evm.TU.03.1556"/>
</dbReference>
<protein>
    <submittedName>
        <fullName evidence="1">Uncharacterized protein</fullName>
    </submittedName>
</protein>
<organism evidence="1 2">
    <name type="scientific">Cannabis sativa</name>
    <name type="common">Hemp</name>
    <name type="synonym">Marijuana</name>
    <dbReference type="NCBI Taxonomy" id="3483"/>
    <lineage>
        <taxon>Eukaryota</taxon>
        <taxon>Viridiplantae</taxon>
        <taxon>Streptophyta</taxon>
        <taxon>Embryophyta</taxon>
        <taxon>Tracheophyta</taxon>
        <taxon>Spermatophyta</taxon>
        <taxon>Magnoliopsida</taxon>
        <taxon>eudicotyledons</taxon>
        <taxon>Gunneridae</taxon>
        <taxon>Pentapetalae</taxon>
        <taxon>rosids</taxon>
        <taxon>fabids</taxon>
        <taxon>Rosales</taxon>
        <taxon>Cannabaceae</taxon>
        <taxon>Cannabis</taxon>
    </lineage>
</organism>
<dbReference type="EnsemblPlants" id="evm.model.03.1556">
    <property type="protein sequence ID" value="cds.evm.model.03.1556"/>
    <property type="gene ID" value="evm.TU.03.1556"/>
</dbReference>
<evidence type="ECO:0000313" key="1">
    <source>
        <dbReference type="EnsemblPlants" id="cds.evm.model.03.1556"/>
    </source>
</evidence>
<reference evidence="1" key="1">
    <citation type="submission" date="2018-11" db="EMBL/GenBank/DDBJ databases">
        <authorList>
            <person name="Grassa J C."/>
        </authorList>
    </citation>
    <scope>NUCLEOTIDE SEQUENCE [LARGE SCALE GENOMIC DNA]</scope>
</reference>
<keyword evidence="2" id="KW-1185">Reference proteome</keyword>
<sequence>MTKKKRIVQKPVTQKLDHDDDTCTKDELEITEPLVKNDMRIAQVDLEEVNEQAANWNTTVICMVFGADPLMVVFEGFIKTI</sequence>
<name>A0A803P5R5_CANSA</name>
<accession>A0A803P5R5</accession>
<evidence type="ECO:0000313" key="2">
    <source>
        <dbReference type="Proteomes" id="UP000596661"/>
    </source>
</evidence>